<feature type="domain" description="Glycoside hydrolase family 5" evidence="14">
    <location>
        <begin position="120"/>
        <end position="359"/>
    </location>
</feature>
<comment type="similarity">
    <text evidence="13">Belongs to the glycosyl hydrolase 5 (cellulase A) family.</text>
</comment>
<reference evidence="15" key="1">
    <citation type="submission" date="2020-10" db="EMBL/GenBank/DDBJ databases">
        <authorList>
            <person name="Gilroy R."/>
        </authorList>
    </citation>
    <scope>NUCLEOTIDE SEQUENCE</scope>
    <source>
        <strain evidence="15">18911</strain>
    </source>
</reference>
<evidence type="ECO:0000259" key="14">
    <source>
        <dbReference type="Pfam" id="PF00150"/>
    </source>
</evidence>
<dbReference type="GO" id="GO:0071555">
    <property type="term" value="P:cell wall organization"/>
    <property type="evidence" value="ECO:0007669"/>
    <property type="project" value="UniProtKB-KW"/>
</dbReference>
<dbReference type="GO" id="GO:0005886">
    <property type="term" value="C:plasma membrane"/>
    <property type="evidence" value="ECO:0007669"/>
    <property type="project" value="UniProtKB-SubCell"/>
</dbReference>
<evidence type="ECO:0000256" key="3">
    <source>
        <dbReference type="ARBA" id="ARBA00022692"/>
    </source>
</evidence>
<evidence type="ECO:0000256" key="10">
    <source>
        <dbReference type="ARBA" id="ARBA00023316"/>
    </source>
</evidence>
<keyword evidence="8" id="KW-0325">Glycoprotein</keyword>
<keyword evidence="2" id="KW-1003">Cell membrane</keyword>
<dbReference type="GO" id="GO:0008422">
    <property type="term" value="F:beta-glucosidase activity"/>
    <property type="evidence" value="ECO:0007669"/>
    <property type="project" value="TreeGrafter"/>
</dbReference>
<evidence type="ECO:0000313" key="15">
    <source>
        <dbReference type="EMBL" id="HIU60903.1"/>
    </source>
</evidence>
<dbReference type="EMBL" id="DVNF01000173">
    <property type="protein sequence ID" value="HIU60903.1"/>
    <property type="molecule type" value="Genomic_DNA"/>
</dbReference>
<keyword evidence="4 13" id="KW-0378">Hydrolase</keyword>
<keyword evidence="6" id="KW-1133">Transmembrane helix</keyword>
<dbReference type="Gene3D" id="3.20.20.80">
    <property type="entry name" value="Glycosidases"/>
    <property type="match status" value="1"/>
</dbReference>
<comment type="caution">
    <text evidence="15">The sequence shown here is derived from an EMBL/GenBank/DDBJ whole genome shotgun (WGS) entry which is preliminary data.</text>
</comment>
<dbReference type="GO" id="GO:0009251">
    <property type="term" value="P:glucan catabolic process"/>
    <property type="evidence" value="ECO:0007669"/>
    <property type="project" value="TreeGrafter"/>
</dbReference>
<dbReference type="GO" id="GO:0009986">
    <property type="term" value="C:cell surface"/>
    <property type="evidence" value="ECO:0007669"/>
    <property type="project" value="TreeGrafter"/>
</dbReference>
<gene>
    <name evidence="15" type="ORF">IAB05_05885</name>
</gene>
<evidence type="ECO:0000256" key="8">
    <source>
        <dbReference type="ARBA" id="ARBA00023180"/>
    </source>
</evidence>
<protein>
    <recommendedName>
        <fullName evidence="12">Exo-1,3-beta-glucanase D</fullName>
    </recommendedName>
</protein>
<evidence type="ECO:0000256" key="7">
    <source>
        <dbReference type="ARBA" id="ARBA00023136"/>
    </source>
</evidence>
<evidence type="ECO:0000256" key="2">
    <source>
        <dbReference type="ARBA" id="ARBA00022475"/>
    </source>
</evidence>
<dbReference type="GO" id="GO:0005576">
    <property type="term" value="C:extracellular region"/>
    <property type="evidence" value="ECO:0007669"/>
    <property type="project" value="TreeGrafter"/>
</dbReference>
<accession>A0A9D1MIY9</accession>
<dbReference type="AlphaFoldDB" id="A0A9D1MIY9"/>
<dbReference type="Pfam" id="PF00150">
    <property type="entry name" value="Cellulase"/>
    <property type="match status" value="1"/>
</dbReference>
<keyword evidence="5" id="KW-0735">Signal-anchor</keyword>
<dbReference type="InterPro" id="IPR017853">
    <property type="entry name" value="GH"/>
</dbReference>
<evidence type="ECO:0000256" key="5">
    <source>
        <dbReference type="ARBA" id="ARBA00022968"/>
    </source>
</evidence>
<name>A0A9D1MIY9_9FIRM</name>
<dbReference type="PANTHER" id="PTHR31297:SF34">
    <property type="entry name" value="GLUCAN 1,3-BETA-GLUCOSIDASE 2"/>
    <property type="match status" value="1"/>
</dbReference>
<evidence type="ECO:0000256" key="11">
    <source>
        <dbReference type="ARBA" id="ARBA00037126"/>
    </source>
</evidence>
<proteinExistence type="inferred from homology"/>
<dbReference type="Proteomes" id="UP000824094">
    <property type="component" value="Unassembled WGS sequence"/>
</dbReference>
<evidence type="ECO:0000256" key="12">
    <source>
        <dbReference type="ARBA" id="ARBA00041260"/>
    </source>
</evidence>
<keyword evidence="9 13" id="KW-0326">Glycosidase</keyword>
<dbReference type="SUPFAM" id="SSF51445">
    <property type="entry name" value="(Trans)glycosidases"/>
    <property type="match status" value="1"/>
</dbReference>
<keyword evidence="7" id="KW-0472">Membrane</keyword>
<dbReference type="InterPro" id="IPR001547">
    <property type="entry name" value="Glyco_hydro_5"/>
</dbReference>
<comment type="subcellular location">
    <subcellularLocation>
        <location evidence="1">Cell membrane</location>
        <topology evidence="1">Single-pass type II membrane protein</topology>
    </subcellularLocation>
</comment>
<organism evidence="15 16">
    <name type="scientific">Candidatus Stercoripulliclostridium merdigallinarum</name>
    <dbReference type="NCBI Taxonomy" id="2840951"/>
    <lineage>
        <taxon>Bacteria</taxon>
        <taxon>Bacillati</taxon>
        <taxon>Bacillota</taxon>
        <taxon>Clostridia</taxon>
        <taxon>Eubacteriales</taxon>
        <taxon>Candidatus Stercoripulliclostridium</taxon>
    </lineage>
</organism>
<keyword evidence="10" id="KW-0961">Cell wall biogenesis/degradation</keyword>
<dbReference type="PANTHER" id="PTHR31297">
    <property type="entry name" value="GLUCAN ENDO-1,6-BETA-GLUCOSIDASE B"/>
    <property type="match status" value="1"/>
</dbReference>
<evidence type="ECO:0000256" key="13">
    <source>
        <dbReference type="RuleBase" id="RU361153"/>
    </source>
</evidence>
<reference evidence="15" key="2">
    <citation type="journal article" date="2021" name="PeerJ">
        <title>Extensive microbial diversity within the chicken gut microbiome revealed by metagenomics and culture.</title>
        <authorList>
            <person name="Gilroy R."/>
            <person name="Ravi A."/>
            <person name="Getino M."/>
            <person name="Pursley I."/>
            <person name="Horton D.L."/>
            <person name="Alikhan N.F."/>
            <person name="Baker D."/>
            <person name="Gharbi K."/>
            <person name="Hall N."/>
            <person name="Watson M."/>
            <person name="Adriaenssens E.M."/>
            <person name="Foster-Nyarko E."/>
            <person name="Jarju S."/>
            <person name="Secka A."/>
            <person name="Antonio M."/>
            <person name="Oren A."/>
            <person name="Chaudhuri R.R."/>
            <person name="La Ragione R."/>
            <person name="Hildebrand F."/>
            <person name="Pallen M.J."/>
        </authorList>
    </citation>
    <scope>NUCLEOTIDE SEQUENCE</scope>
    <source>
        <strain evidence="15">18911</strain>
    </source>
</reference>
<keyword evidence="3" id="KW-0812">Transmembrane</keyword>
<evidence type="ECO:0000256" key="9">
    <source>
        <dbReference type="ARBA" id="ARBA00023295"/>
    </source>
</evidence>
<evidence type="ECO:0000256" key="1">
    <source>
        <dbReference type="ARBA" id="ARBA00004401"/>
    </source>
</evidence>
<evidence type="ECO:0000256" key="6">
    <source>
        <dbReference type="ARBA" id="ARBA00022989"/>
    </source>
</evidence>
<sequence>MKAGRIRITIAVLMTVAAIAVIAFGVVKGLPADEETPPEDYRKLSALGNVIVDERGNEVLLKAINIGGLFVQEGWMCPTDISAEYGVGIPDHLTMLATLRERFGYDGAAELIEIYESNFFTESDFDNVSDLGFNAIRLPFAYFNLENESGELTEFDRMDWFVDQCDKRDIYLILDLHGAYGSQNAKEHSGDMSGANLFVNEENKEKTVALWETVAARYKNRDIIAGYDLLNEPSGVTGITNAIEQFPFYDELYKAVRAVDPDTMIIIESVWEAKNLPDPADYGWENVCYSYHNYNWGHDYDVENHIEFVDTKLASYAALEYEVPKFVGEFTCFNLKPVWEYTLRAYTEANISYAIWTYKVTGNSSWGAYNLPNAEKADVVNDSYEEIAEKWAAVSTENAVKRAIFEDYII</sequence>
<evidence type="ECO:0000313" key="16">
    <source>
        <dbReference type="Proteomes" id="UP000824094"/>
    </source>
</evidence>
<dbReference type="InterPro" id="IPR050386">
    <property type="entry name" value="Glycosyl_hydrolase_5"/>
</dbReference>
<evidence type="ECO:0000256" key="4">
    <source>
        <dbReference type="ARBA" id="ARBA00022801"/>
    </source>
</evidence>
<comment type="function">
    <text evidence="11">Glucosidase involved in the degradation of cellulosic biomass. Active on lichenan.</text>
</comment>